<evidence type="ECO:0000313" key="2">
    <source>
        <dbReference type="Proteomes" id="UP001243375"/>
    </source>
</evidence>
<reference evidence="1" key="1">
    <citation type="submission" date="2023-04" db="EMBL/GenBank/DDBJ databases">
        <title>Draft Genome sequencing of Naganishia species isolated from polar environments using Oxford Nanopore Technology.</title>
        <authorList>
            <person name="Leo P."/>
            <person name="Venkateswaran K."/>
        </authorList>
    </citation>
    <scope>NUCLEOTIDE SEQUENCE</scope>
    <source>
        <strain evidence="1">MNA-CCFEE 5425</strain>
    </source>
</reference>
<name>A0ACC2XFZ9_9TREE</name>
<sequence length="260" mass="26154">MAVLITAFSSLLAAATPLSARQFSPKAFQCVEGDSTGTMFYNGDGSPSQCAPGTVCRFVPGQTWSPCCVAPDATGVSTGPEIPDKSSEAPGGGSTILPLAPTDTTSTPPAEYPGVTETPKDEDEENCCEEDEGGDDTSYINDGIDLGAVDIPSPAPSASASTSDLLATQLKLATNSPPVQGLLAAESSTGVAASANSTTLAPPSSAGRKSAATVSLSDPGADGYATFHPGESTHGTACGDTFGAHADQEPFYVAISPKLW</sequence>
<gene>
    <name evidence="1" type="ORF">QFC22_001967</name>
</gene>
<organism evidence="1 2">
    <name type="scientific">Naganishia vaughanmartiniae</name>
    <dbReference type="NCBI Taxonomy" id="1424756"/>
    <lineage>
        <taxon>Eukaryota</taxon>
        <taxon>Fungi</taxon>
        <taxon>Dikarya</taxon>
        <taxon>Basidiomycota</taxon>
        <taxon>Agaricomycotina</taxon>
        <taxon>Tremellomycetes</taxon>
        <taxon>Filobasidiales</taxon>
        <taxon>Filobasidiaceae</taxon>
        <taxon>Naganishia</taxon>
    </lineage>
</organism>
<proteinExistence type="predicted"/>
<evidence type="ECO:0000313" key="1">
    <source>
        <dbReference type="EMBL" id="KAJ9122538.1"/>
    </source>
</evidence>
<comment type="caution">
    <text evidence="1">The sequence shown here is derived from an EMBL/GenBank/DDBJ whole genome shotgun (WGS) entry which is preliminary data.</text>
</comment>
<dbReference type="EMBL" id="JASBWU010000004">
    <property type="protein sequence ID" value="KAJ9122538.1"/>
    <property type="molecule type" value="Genomic_DNA"/>
</dbReference>
<protein>
    <submittedName>
        <fullName evidence="1">Uncharacterized protein</fullName>
    </submittedName>
</protein>
<keyword evidence="2" id="KW-1185">Reference proteome</keyword>
<dbReference type="Proteomes" id="UP001243375">
    <property type="component" value="Unassembled WGS sequence"/>
</dbReference>
<accession>A0ACC2XFZ9</accession>